<reference evidence="1 2" key="1">
    <citation type="submission" date="2017-08" db="EMBL/GenBank/DDBJ databases">
        <title>Infants hospitalized years apart are colonized by the same room-sourced microbial strains.</title>
        <authorList>
            <person name="Brooks B."/>
            <person name="Olm M.R."/>
            <person name="Firek B.A."/>
            <person name="Baker R."/>
            <person name="Thomas B.C."/>
            <person name="Morowitz M.J."/>
            <person name="Banfield J.F."/>
        </authorList>
    </citation>
    <scope>NUCLEOTIDE SEQUENCE [LARGE SCALE GENOMIC DNA]</scope>
    <source>
        <strain evidence="1">S2_005_003_R2_42</strain>
    </source>
</reference>
<dbReference type="EMBL" id="QFPO01000004">
    <property type="protein sequence ID" value="PZQ17341.1"/>
    <property type="molecule type" value="Genomic_DNA"/>
</dbReference>
<dbReference type="AlphaFoldDB" id="A0A2W5KK00"/>
<proteinExistence type="predicted"/>
<sequence length="109" mass="12142">MRFRDQMTVTLQQPTLHVPVVRAVMPAKGVMDAVSDDDLQNMEDGIGRFAEGDVATVPGDGAYWIHSFGRDQAVRGESGVRYRFQYAESCIQVDERSPARSVEHLKSSL</sequence>
<protein>
    <submittedName>
        <fullName evidence="1">Uncharacterized protein</fullName>
    </submittedName>
</protein>
<accession>A0A2W5KK00</accession>
<organism evidence="1 2">
    <name type="scientific">Rhodanobacter denitrificans</name>
    <dbReference type="NCBI Taxonomy" id="666685"/>
    <lineage>
        <taxon>Bacteria</taxon>
        <taxon>Pseudomonadati</taxon>
        <taxon>Pseudomonadota</taxon>
        <taxon>Gammaproteobacteria</taxon>
        <taxon>Lysobacterales</taxon>
        <taxon>Rhodanobacteraceae</taxon>
        <taxon>Rhodanobacter</taxon>
    </lineage>
</organism>
<gene>
    <name evidence="1" type="ORF">DI564_05895</name>
</gene>
<name>A0A2W5KK00_9GAMM</name>
<comment type="caution">
    <text evidence="1">The sequence shown here is derived from an EMBL/GenBank/DDBJ whole genome shotgun (WGS) entry which is preliminary data.</text>
</comment>
<evidence type="ECO:0000313" key="1">
    <source>
        <dbReference type="EMBL" id="PZQ17341.1"/>
    </source>
</evidence>
<evidence type="ECO:0000313" key="2">
    <source>
        <dbReference type="Proteomes" id="UP000249046"/>
    </source>
</evidence>
<dbReference type="Proteomes" id="UP000249046">
    <property type="component" value="Unassembled WGS sequence"/>
</dbReference>